<gene>
    <name evidence="3" type="ORF">J8A68_005528</name>
</gene>
<keyword evidence="2" id="KW-0677">Repeat</keyword>
<evidence type="ECO:0000313" key="4">
    <source>
        <dbReference type="Proteomes" id="UP000694255"/>
    </source>
</evidence>
<keyword evidence="4" id="KW-1185">Reference proteome</keyword>
<dbReference type="PROSITE" id="PS51450">
    <property type="entry name" value="LRR"/>
    <property type="match status" value="2"/>
</dbReference>
<keyword evidence="1" id="KW-0433">Leucine-rich repeat</keyword>
<dbReference type="RefSeq" id="XP_049261241.1">
    <property type="nucleotide sequence ID" value="XM_049409604.1"/>
</dbReference>
<sequence>MSNNFKQESILDLEDNFLPLIIEYVPDENLEACSDIPQLEELPRCRFIKIISTDEFVEMEKSLVPRLLPVDYKVEDYFGNVVEYKKLRPLAFVQLMRKYVNFMPEIVCFTRMELFMWFYKQHPEILQKLPRIDLTCLNNSVPNHVNNFDFDVYNIYRVWEVPGLNNKKLFSSIKSLRTDNFPENFEEGWGENLQELEFIGNFYKLPPLPSNLKKLQLGGSGDQPWQSRKQQIDLSRSSLPRFPSGLEFLRLFICGLDELDISYLENLRDFVLDADIKQMSQLKLPRGIERVILTNSRNEPTSDRYTLTYNRHTTSRHPNIRSIENLVSIELYKSLKEFRVEDKYSSTTTIFDNVSLPSSIRTLGIDINNTTQNEGDTFGNFELLPNLKLLQASMSFGYDPLGLVFPDSLKFLSVHGAYFDSRGWTKVRLPPSLTGLKINSPRFDGIEFPESLVSLELSSGEYSKIKFREYLWPKNLIHLKLSKVHKGKFKKLPPKLQKLDLLKNGLRKVIIKNAPSLREVELSCNLFENIDDTNFQLPDTVEVISLDECPIKQIAVNVFPKMLRKLELKHNQIRPRMLDNIVSSNYQNLTHLDLFCCGISKLDNLPSTLEWIRLDRNSLSSFSPTVLSKLTKLKVASIRRTRITKPLQRGNKLVFPSSLVSLDLSENHFHPGAVKNLLLQACVNLKELVISRNRNMEDVQVLVDVVNTFCPNIAELTVDDTLRERKMSSDIKAEIFLKLPYNVIQLIIDYIPNEYLVGYSDIPTLQEFAARSAYRYIKIISTDEFCQMDKSQAIPRLDPIDYKVEDYFGNVIEYKEMKPFAFVQFMKGFANFCPKIVCFTRMELFMWFHNQHPEILKKLPRIDLTWLNASVPSHVNDFDFAMYKIYRVWEVPGLTNQKLFASIKSLRTHNFPASFQKGWGENLQELEFNGNFHKLPPLPSNLKKLQLGGCGELQWQFRREQIDLSSSSLPRFPLTLEFLRLFICEFDEVDISYLENLQDFLLEGDIKNMNQLKLPPGIKRVSLQTLDVNIDDYNGRIGGRHDEDPFRNFVPPSNLQTLQISTFVGLNNPLEMVLPDSIKFLSVSTVQNPLGVGNKFYDSTPTDWSKVRLPSSLTGFRLVAFTFCGIKFPESLVSLELYSIMRIDVTDYPWPENLVHLKLSAVRSEFKNLPPKLQKLDLSGNCFQKVIIDHAPNLKEVDVSYNRLESIDNSNFRLPDTVEIVSLSTCVWVKQIAANVFPKMLRKLDLSDTPVRRITIENLVSSNYQNLTHLDLFSCKISSKLVKLPPTLEWLRLDKNPIPSFSPTVFSKLTKLKVLSMRRMKINKFLENGNKFVFPPSLISLDLSANDFNPGVAKNLLSDSCVNLQEFILGHNPEMTDVQILVDVVKKVCADIDVLTLDDTLRGHVSGEYDFICWSTSIESLYFDI</sequence>
<dbReference type="Pfam" id="PF13516">
    <property type="entry name" value="LRR_6"/>
    <property type="match status" value="2"/>
</dbReference>
<dbReference type="GeneID" id="73472328"/>
<dbReference type="OrthoDB" id="4073735at2759"/>
<comment type="caution">
    <text evidence="3">The sequence shown here is derived from an EMBL/GenBank/DDBJ whole genome shotgun (WGS) entry which is preliminary data.</text>
</comment>
<dbReference type="PANTHER" id="PTHR45617">
    <property type="entry name" value="LEUCINE RICH REPEAT FAMILY PROTEIN"/>
    <property type="match status" value="1"/>
</dbReference>
<proteinExistence type="predicted"/>
<dbReference type="EMBL" id="JAGSYN010000271">
    <property type="protein sequence ID" value="KAG7661008.1"/>
    <property type="molecule type" value="Genomic_DNA"/>
</dbReference>
<reference evidence="3 4" key="1">
    <citation type="journal article" date="2021" name="DNA Res.">
        <title>Genome analysis of Candida subhashii reveals its hybrid nature and dual mitochondrial genome conformations.</title>
        <authorList>
            <person name="Mixao V."/>
            <person name="Hegedusova E."/>
            <person name="Saus E."/>
            <person name="Pryszcz L.P."/>
            <person name="Cillingova A."/>
            <person name="Nosek J."/>
            <person name="Gabaldon T."/>
        </authorList>
    </citation>
    <scope>NUCLEOTIDE SEQUENCE [LARGE SCALE GENOMIC DNA]</scope>
    <source>
        <strain evidence="3 4">CBS 10753</strain>
    </source>
</reference>
<evidence type="ECO:0000256" key="2">
    <source>
        <dbReference type="ARBA" id="ARBA00022737"/>
    </source>
</evidence>
<dbReference type="Proteomes" id="UP000694255">
    <property type="component" value="Unassembled WGS sequence"/>
</dbReference>
<dbReference type="InterPro" id="IPR001611">
    <property type="entry name" value="Leu-rich_rpt"/>
</dbReference>
<organism evidence="3 4">
    <name type="scientific">[Candida] subhashii</name>
    <dbReference type="NCBI Taxonomy" id="561895"/>
    <lineage>
        <taxon>Eukaryota</taxon>
        <taxon>Fungi</taxon>
        <taxon>Dikarya</taxon>
        <taxon>Ascomycota</taxon>
        <taxon>Saccharomycotina</taxon>
        <taxon>Pichiomycetes</taxon>
        <taxon>Debaryomycetaceae</taxon>
        <taxon>Spathaspora</taxon>
    </lineage>
</organism>
<evidence type="ECO:0000256" key="1">
    <source>
        <dbReference type="ARBA" id="ARBA00022614"/>
    </source>
</evidence>
<name>A0A8J5UEB9_9ASCO</name>
<evidence type="ECO:0000313" key="3">
    <source>
        <dbReference type="EMBL" id="KAG7661008.1"/>
    </source>
</evidence>
<dbReference type="PANTHER" id="PTHR45617:SF173">
    <property type="entry name" value="RE54577P"/>
    <property type="match status" value="1"/>
</dbReference>
<accession>A0A8J5UEB9</accession>
<protein>
    <submittedName>
        <fullName evidence="3">Uncharacterized protein</fullName>
    </submittedName>
</protein>